<dbReference type="Pfam" id="PF07859">
    <property type="entry name" value="Abhydrolase_3"/>
    <property type="match status" value="1"/>
</dbReference>
<dbReference type="InterPro" id="IPR050300">
    <property type="entry name" value="GDXG_lipolytic_enzyme"/>
</dbReference>
<name>A0A4S9F2M8_AURPU</name>
<evidence type="ECO:0000256" key="1">
    <source>
        <dbReference type="ARBA" id="ARBA00022801"/>
    </source>
</evidence>
<dbReference type="EMBL" id="QZAV01000034">
    <property type="protein sequence ID" value="THX41396.1"/>
    <property type="molecule type" value="Genomic_DNA"/>
</dbReference>
<evidence type="ECO:0000313" key="4">
    <source>
        <dbReference type="Proteomes" id="UP000308953"/>
    </source>
</evidence>
<dbReference type="InterPro" id="IPR013094">
    <property type="entry name" value="AB_hydrolase_3"/>
</dbReference>
<dbReference type="Gene3D" id="3.40.50.1820">
    <property type="entry name" value="alpha/beta hydrolase"/>
    <property type="match status" value="1"/>
</dbReference>
<dbReference type="PANTHER" id="PTHR48081:SF11">
    <property type="entry name" value="ALPHA_BETA HYDROLASE FOLD-3 DOMAIN-CONTAINING PROTEIN-RELATED"/>
    <property type="match status" value="1"/>
</dbReference>
<dbReference type="PANTHER" id="PTHR48081">
    <property type="entry name" value="AB HYDROLASE SUPERFAMILY PROTEIN C4A8.06C"/>
    <property type="match status" value="1"/>
</dbReference>
<sequence length="387" mass="42740">MSPEQQAAMEPNPNFGKVSLKEKFQCLLFLPLLPWTLLRVLLRRLVSKSNEPSLKRDFGLSYTRAIQHVVPLSVMRSFGKNSEARLEKSTRFADVKRELYQRVLTPEFAGYWICQGAPGNPKKAEDCDLVIYYLHGGGYKTGHPATPLSSFLRLAEIAAARGVSVAVFALNYSLAPEAKWPIPVNQSIAGYQYLLDEHNINPSKISLQGDSAGGHLVISFFSALADTQLPEPTAGAFLISPWLDLRCSSNGSFVHNKNKDYLVRSHIIDAGHDFIPTSCDTELAHVINYMRPRPNNQSWSDILPSKVCVTVGLNDLFADDVEAFVKVLEKDGVNVVFEKTGGKCHVWQFFDDAMDVGRYFNTVGEVPVGLMAGAAAFADTVLSVVKT</sequence>
<dbReference type="SUPFAM" id="SSF53474">
    <property type="entry name" value="alpha/beta-Hydrolases"/>
    <property type="match status" value="1"/>
</dbReference>
<feature type="domain" description="Alpha/beta hydrolase fold-3" evidence="2">
    <location>
        <begin position="132"/>
        <end position="348"/>
    </location>
</feature>
<evidence type="ECO:0000259" key="2">
    <source>
        <dbReference type="Pfam" id="PF07859"/>
    </source>
</evidence>
<reference evidence="3 4" key="1">
    <citation type="submission" date="2018-10" db="EMBL/GenBank/DDBJ databases">
        <title>Fifty Aureobasidium pullulans genomes reveal a recombining polyextremotolerant generalist.</title>
        <authorList>
            <person name="Gostincar C."/>
            <person name="Turk M."/>
            <person name="Zajc J."/>
            <person name="Gunde-Cimerman N."/>
        </authorList>
    </citation>
    <scope>NUCLEOTIDE SEQUENCE [LARGE SCALE GENOMIC DNA]</scope>
    <source>
        <strain evidence="3 4">EXF-9785</strain>
    </source>
</reference>
<accession>A0A4S9F2M8</accession>
<organism evidence="3 4">
    <name type="scientific">Aureobasidium pullulans</name>
    <name type="common">Black yeast</name>
    <name type="synonym">Pullularia pullulans</name>
    <dbReference type="NCBI Taxonomy" id="5580"/>
    <lineage>
        <taxon>Eukaryota</taxon>
        <taxon>Fungi</taxon>
        <taxon>Dikarya</taxon>
        <taxon>Ascomycota</taxon>
        <taxon>Pezizomycotina</taxon>
        <taxon>Dothideomycetes</taxon>
        <taxon>Dothideomycetidae</taxon>
        <taxon>Dothideales</taxon>
        <taxon>Saccotheciaceae</taxon>
        <taxon>Aureobasidium</taxon>
    </lineage>
</organism>
<dbReference type="GO" id="GO:0016787">
    <property type="term" value="F:hydrolase activity"/>
    <property type="evidence" value="ECO:0007669"/>
    <property type="project" value="UniProtKB-KW"/>
</dbReference>
<proteinExistence type="predicted"/>
<dbReference type="AlphaFoldDB" id="A0A4S9F2M8"/>
<protein>
    <submittedName>
        <fullName evidence="3">Alpha/beta-hydrolase</fullName>
    </submittedName>
</protein>
<evidence type="ECO:0000313" key="3">
    <source>
        <dbReference type="EMBL" id="THX41396.1"/>
    </source>
</evidence>
<dbReference type="Proteomes" id="UP000308953">
    <property type="component" value="Unassembled WGS sequence"/>
</dbReference>
<gene>
    <name evidence="3" type="ORF">D6D10_02724</name>
</gene>
<keyword evidence="1 3" id="KW-0378">Hydrolase</keyword>
<comment type="caution">
    <text evidence="3">The sequence shown here is derived from an EMBL/GenBank/DDBJ whole genome shotgun (WGS) entry which is preliminary data.</text>
</comment>
<dbReference type="InterPro" id="IPR029058">
    <property type="entry name" value="AB_hydrolase_fold"/>
</dbReference>